<feature type="compositionally biased region" description="Basic residues" evidence="1">
    <location>
        <begin position="51"/>
        <end position="60"/>
    </location>
</feature>
<feature type="compositionally biased region" description="Basic and acidic residues" evidence="1">
    <location>
        <begin position="985"/>
        <end position="997"/>
    </location>
</feature>
<dbReference type="EMBL" id="GDHF01010981">
    <property type="protein sequence ID" value="JAI41333.1"/>
    <property type="molecule type" value="Transcribed_RNA"/>
</dbReference>
<feature type="compositionally biased region" description="Polar residues" evidence="1">
    <location>
        <begin position="1056"/>
        <end position="1072"/>
    </location>
</feature>
<name>A0A0K8VR74_BACLA</name>
<evidence type="ECO:0000256" key="1">
    <source>
        <dbReference type="SAM" id="MobiDB-lite"/>
    </source>
</evidence>
<evidence type="ECO:0000313" key="2">
    <source>
        <dbReference type="EMBL" id="JAI41333.1"/>
    </source>
</evidence>
<gene>
    <name evidence="2" type="ORF">c0_g1_i1</name>
</gene>
<feature type="compositionally biased region" description="Basic and acidic residues" evidence="1">
    <location>
        <begin position="579"/>
        <end position="592"/>
    </location>
</feature>
<feature type="region of interest" description="Disordered" evidence="1">
    <location>
        <begin position="47"/>
        <end position="93"/>
    </location>
</feature>
<feature type="compositionally biased region" description="Low complexity" evidence="1">
    <location>
        <begin position="1188"/>
        <end position="1198"/>
    </location>
</feature>
<feature type="region of interest" description="Disordered" evidence="1">
    <location>
        <begin position="571"/>
        <end position="609"/>
    </location>
</feature>
<feature type="compositionally biased region" description="Basic and acidic residues" evidence="1">
    <location>
        <begin position="514"/>
        <end position="534"/>
    </location>
</feature>
<proteinExistence type="predicted"/>
<feature type="compositionally biased region" description="Basic and acidic residues" evidence="1">
    <location>
        <begin position="948"/>
        <end position="973"/>
    </location>
</feature>
<protein>
    <submittedName>
        <fullName evidence="2">Uncharacterized protein</fullName>
    </submittedName>
</protein>
<feature type="region of interest" description="Disordered" evidence="1">
    <location>
        <begin position="420"/>
        <end position="545"/>
    </location>
</feature>
<feature type="region of interest" description="Disordered" evidence="1">
    <location>
        <begin position="1366"/>
        <end position="1388"/>
    </location>
</feature>
<feature type="compositionally biased region" description="Polar residues" evidence="1">
    <location>
        <begin position="77"/>
        <end position="90"/>
    </location>
</feature>
<feature type="region of interest" description="Disordered" evidence="1">
    <location>
        <begin position="684"/>
        <end position="1198"/>
    </location>
</feature>
<accession>A0A0K8VR74</accession>
<reference evidence="2" key="1">
    <citation type="submission" date="2015-06" db="EMBL/GenBank/DDBJ databases">
        <authorList>
            <person name="Hoefler B.C."/>
            <person name="Straight P.D."/>
        </authorList>
    </citation>
    <scope>NUCLEOTIDE SEQUENCE</scope>
</reference>
<feature type="compositionally biased region" description="Polar residues" evidence="1">
    <location>
        <begin position="1149"/>
        <end position="1161"/>
    </location>
</feature>
<feature type="compositionally biased region" description="Basic and acidic residues" evidence="1">
    <location>
        <begin position="893"/>
        <end position="902"/>
    </location>
</feature>
<feature type="compositionally biased region" description="Basic and acidic residues" evidence="1">
    <location>
        <begin position="852"/>
        <end position="870"/>
    </location>
</feature>
<feature type="compositionally biased region" description="Basic and acidic residues" evidence="1">
    <location>
        <begin position="817"/>
        <end position="833"/>
    </location>
</feature>
<dbReference type="OrthoDB" id="8070305at2759"/>
<feature type="compositionally biased region" description="Basic and acidic residues" evidence="1">
    <location>
        <begin position="1131"/>
        <end position="1148"/>
    </location>
</feature>
<feature type="compositionally biased region" description="Basic and acidic residues" evidence="1">
    <location>
        <begin position="716"/>
        <end position="800"/>
    </location>
</feature>
<feature type="compositionally biased region" description="Basic residues" evidence="1">
    <location>
        <begin position="424"/>
        <end position="436"/>
    </location>
</feature>
<feature type="compositionally biased region" description="Basic and acidic residues" evidence="1">
    <location>
        <begin position="437"/>
        <end position="476"/>
    </location>
</feature>
<organism evidence="2">
    <name type="scientific">Bactrocera latifrons</name>
    <name type="common">Malaysian fruit fly</name>
    <name type="synonym">Chaetodacus latifrons</name>
    <dbReference type="NCBI Taxonomy" id="174628"/>
    <lineage>
        <taxon>Eukaryota</taxon>
        <taxon>Metazoa</taxon>
        <taxon>Ecdysozoa</taxon>
        <taxon>Arthropoda</taxon>
        <taxon>Hexapoda</taxon>
        <taxon>Insecta</taxon>
        <taxon>Pterygota</taxon>
        <taxon>Neoptera</taxon>
        <taxon>Endopterygota</taxon>
        <taxon>Diptera</taxon>
        <taxon>Brachycera</taxon>
        <taxon>Muscomorpha</taxon>
        <taxon>Tephritoidea</taxon>
        <taxon>Tephritidae</taxon>
        <taxon>Bactrocera</taxon>
        <taxon>Bactrocera</taxon>
    </lineage>
</organism>
<sequence>MGFRYQELKDRGDSIELEHKESYTTERSHNGYIKRHKTVLRERFPHPNVKAARKQQKQQTKRSTYTTTTLRPETASERNTTTETFGNSPESGALLTTCRDKSHLERAVNRTSVQLKRLAHEIDHEIAKLKRERDKLMFRSRPHPLMRNAAIQNDLHTKIESLDKLKGIDTQFAKNIEFTIEKFSSQHKFVCTSPRYARDEQTSCRPRMRTIGLQKDTQRGGVEDNLQNLKGKLNATIHYSATNLAALKTKGLLDTTPPNCYAFDYGGTGDGQSAVNVYHLQNCRCAGGCNPNDCNCTKTCERYNSVGNYNGMLCNKNTYVEKALTPCKEYKYCRDEYHYNYPSQNKCVVPATNQSCVPCSPCMPCYQPCQPCQPYQPCATCLPPCPTYSECQPPKPQAKIIYGRRVSDLNTEDFYHPTATHATKTFKHGSPRHSKNKERLTVDVPKDGRTLVDIERSGDRSRSKTGRKNESEDKARQRSAKAYDVGSGRKASEKHQVRERKPRQGSESSGSVDSSEKARQMKSKEKLLEITFTKERRHKPSSESDECITYELPKASREYSRETKRSLKQMTITAYKPCKPGESEGKYDLDRKKTQKSKAQSADDDKTWDERLRQMEYPPGPDEWHAGIPTITEVLDDYRIGDTYASNVPTIIQEPTETQYRAGYGEFFQLSPQRSYDIMPVQKNTVRDLPPSQSPERGRRIQRTSPVRPGETPVGAHDRERTVSGTGRDEQPRVASDGRQRELYEKDRSEVFRAYGLEEKPRIERGYRSVGKQDTERSYGRAFDQRRSKSEQKPRSDEGYRPIGNQGAGRTYYGQRTPRDYVRSRQEEERRDTNTLYDNTYEPKFTSSTARSARDYERGIKSDERYDPRGLPRKVYGEPRSAQMPGRTYALDETPRSARYETHSPTPLHSPTRRMEDPHAYTPDTKPRFPPGLKSDDNIEFEGFSPSHSRDEYGKPEGKGSPKEHISETDQRVVTDPGQTSGRKVMKEEDFKQEEVTLMRTDQLGDIGLSSKKPEISSADMKFKNDTQKAGTSEDPYSPRADIKAESPDTTKGAESPTSSTPRTGKQPTTGRGFTGSEEILENVPPVPEITIEDTDESGSSAPSGRGKSPETSLREQAKSAIKGGTLQEPEQLRSPKYKDRDKLRQLDSRSQPEQIRSSPVRQPGIHDSAVIGGGFARSDTAGGLGGSASPLSPFPSLETPKIYMKPRALCTDYGTACFPPTEDDCTRRTSLRSNCVANAGDAYMCKPCNTQTTSPSASPRQCLCPVENGSEIPYEKLGDQYEHSPVRQLAANSHMAVALQSDTAIANYKPLPQQSLSKSCITLRSTGTQYSATIIEQKEDRCAPQYVPLPKECSEKYADQAKSSAAPSTCTCDSSRQSQKSPLSTSDSTKKKYQFLCDENNEEQNGMVQIKNNEEWCGRVEINSEKRQIFIGQHKQKPPTQCVDEQNYLLPWQQDEKFIPGQPISSCNMTPWQNGPMKFLQTVQKSPRLQNYVERRTPRFNATMPPHQEMPEEEDRCAQELSQYKPQPRVQFMEQYSSCGPACYAQDEAANLQNETAESMRNCTPRGRLSFAYGGEYQQIPEFTGCPCMFKTYLNMVTLYYPDCRVQLREDCVEIEDDDDDECNK</sequence>